<sequence length="439" mass="47974">MKSYLIFLSLPFFHVFAAVVVPSRTVLETRITTTTFVIPVEHTSSTKVRGHDRWEAWEEDPFSFVIGKDNMERTQARDPHDSPSSNQRSRNSSGKLYNREDREKSPSNAVSPSKSTSFLGLPGSTTSNTHASTTTAPPTKDECFTDYGSCFAFFDWIQTVFSRTTRGKWEDPNDVRVDTLWYSLFCTGMQRHEANSPSAAYQTCFGCLVAAGQQPLVSGFTNRVDTLCPRGISATSLYDFIAGVDGLVPFLNGIRTPPQFNAVNQSIYEVLKLKPKFTRSITYSSATTSRGLPSGSTGGATTSFTSTTSDEATSMVLLPTEYLTQLPSNWPYTEFGNMGTATWTLTLPLNSSIPVAIVEAPLHWFPRPLGVKRDLLAGYSYRVAEESSMLDGAVRHTTIEGPQSTMTHTMTSNPVSSQGSAVSTGNAMNGAKFGAVPGR</sequence>
<dbReference type="AlphaFoldDB" id="A0A6A6RHL8"/>
<dbReference type="Proteomes" id="UP000799753">
    <property type="component" value="Unassembled WGS sequence"/>
</dbReference>
<keyword evidence="4" id="KW-1185">Reference proteome</keyword>
<evidence type="ECO:0000256" key="1">
    <source>
        <dbReference type="SAM" id="MobiDB-lite"/>
    </source>
</evidence>
<name>A0A6A6RHL8_9PLEO</name>
<organism evidence="3 4">
    <name type="scientific">Massarina eburnea CBS 473.64</name>
    <dbReference type="NCBI Taxonomy" id="1395130"/>
    <lineage>
        <taxon>Eukaryota</taxon>
        <taxon>Fungi</taxon>
        <taxon>Dikarya</taxon>
        <taxon>Ascomycota</taxon>
        <taxon>Pezizomycotina</taxon>
        <taxon>Dothideomycetes</taxon>
        <taxon>Pleosporomycetidae</taxon>
        <taxon>Pleosporales</taxon>
        <taxon>Massarineae</taxon>
        <taxon>Massarinaceae</taxon>
        <taxon>Massarina</taxon>
    </lineage>
</organism>
<dbReference type="EMBL" id="MU006817">
    <property type="protein sequence ID" value="KAF2634615.1"/>
    <property type="molecule type" value="Genomic_DNA"/>
</dbReference>
<feature type="compositionally biased region" description="Polar residues" evidence="1">
    <location>
        <begin position="106"/>
        <end position="118"/>
    </location>
</feature>
<evidence type="ECO:0000313" key="3">
    <source>
        <dbReference type="EMBL" id="KAF2634615.1"/>
    </source>
</evidence>
<proteinExistence type="predicted"/>
<feature type="chain" id="PRO_5025344320" evidence="2">
    <location>
        <begin position="18"/>
        <end position="439"/>
    </location>
</feature>
<gene>
    <name evidence="3" type="ORF">P280DRAFT_554441</name>
</gene>
<feature type="region of interest" description="Disordered" evidence="1">
    <location>
        <begin position="286"/>
        <end position="305"/>
    </location>
</feature>
<feature type="compositionally biased region" description="Low complexity" evidence="1">
    <location>
        <begin position="124"/>
        <end position="138"/>
    </location>
</feature>
<feature type="compositionally biased region" description="Polar residues" evidence="1">
    <location>
        <begin position="403"/>
        <end position="427"/>
    </location>
</feature>
<feature type="signal peptide" evidence="2">
    <location>
        <begin position="1"/>
        <end position="17"/>
    </location>
</feature>
<feature type="compositionally biased region" description="Low complexity" evidence="1">
    <location>
        <begin position="82"/>
        <end position="93"/>
    </location>
</feature>
<evidence type="ECO:0000256" key="2">
    <source>
        <dbReference type="SAM" id="SignalP"/>
    </source>
</evidence>
<feature type="region of interest" description="Disordered" evidence="1">
    <location>
        <begin position="73"/>
        <end position="138"/>
    </location>
</feature>
<dbReference type="OrthoDB" id="3683299at2759"/>
<feature type="region of interest" description="Disordered" evidence="1">
    <location>
        <begin position="403"/>
        <end position="439"/>
    </location>
</feature>
<accession>A0A6A6RHL8</accession>
<evidence type="ECO:0000313" key="4">
    <source>
        <dbReference type="Proteomes" id="UP000799753"/>
    </source>
</evidence>
<reference evidence="3" key="1">
    <citation type="journal article" date="2020" name="Stud. Mycol.">
        <title>101 Dothideomycetes genomes: a test case for predicting lifestyles and emergence of pathogens.</title>
        <authorList>
            <person name="Haridas S."/>
            <person name="Albert R."/>
            <person name="Binder M."/>
            <person name="Bloem J."/>
            <person name="Labutti K."/>
            <person name="Salamov A."/>
            <person name="Andreopoulos B."/>
            <person name="Baker S."/>
            <person name="Barry K."/>
            <person name="Bills G."/>
            <person name="Bluhm B."/>
            <person name="Cannon C."/>
            <person name="Castanera R."/>
            <person name="Culley D."/>
            <person name="Daum C."/>
            <person name="Ezra D."/>
            <person name="Gonzalez J."/>
            <person name="Henrissat B."/>
            <person name="Kuo A."/>
            <person name="Liang C."/>
            <person name="Lipzen A."/>
            <person name="Lutzoni F."/>
            <person name="Magnuson J."/>
            <person name="Mondo S."/>
            <person name="Nolan M."/>
            <person name="Ohm R."/>
            <person name="Pangilinan J."/>
            <person name="Park H.-J."/>
            <person name="Ramirez L."/>
            <person name="Alfaro M."/>
            <person name="Sun H."/>
            <person name="Tritt A."/>
            <person name="Yoshinaga Y."/>
            <person name="Zwiers L.-H."/>
            <person name="Turgeon B."/>
            <person name="Goodwin S."/>
            <person name="Spatafora J."/>
            <person name="Crous P."/>
            <person name="Grigoriev I."/>
        </authorList>
    </citation>
    <scope>NUCLEOTIDE SEQUENCE</scope>
    <source>
        <strain evidence="3">CBS 473.64</strain>
    </source>
</reference>
<keyword evidence="2" id="KW-0732">Signal</keyword>
<protein>
    <submittedName>
        <fullName evidence="3">Uncharacterized protein</fullName>
    </submittedName>
</protein>